<dbReference type="InterPro" id="IPR003779">
    <property type="entry name" value="CMD-like"/>
</dbReference>
<dbReference type="Gene3D" id="1.20.1290.10">
    <property type="entry name" value="AhpD-like"/>
    <property type="match status" value="1"/>
</dbReference>
<evidence type="ECO:0000313" key="2">
    <source>
        <dbReference type="EMBL" id="NMG76232.1"/>
    </source>
</evidence>
<dbReference type="PANTHER" id="PTHR34846">
    <property type="entry name" value="4-CARBOXYMUCONOLACTONE DECARBOXYLASE FAMILY PROTEIN (AFU_ORTHOLOGUE AFUA_6G11590)"/>
    <property type="match status" value="1"/>
</dbReference>
<reference evidence="2 3" key="1">
    <citation type="submission" date="2019-12" db="EMBL/GenBank/DDBJ databases">
        <title>Comparative genomics gives insights into the taxonomy of the Azoarcus-Aromatoleum group and reveals separate origins of nif in the plant-associated Azoarcus and non-plant-associated Aromatoleum sub-groups.</title>
        <authorList>
            <person name="Lafos M."/>
            <person name="Maluk M."/>
            <person name="Batista M."/>
            <person name="Junghare M."/>
            <person name="Carmona M."/>
            <person name="Faoro H."/>
            <person name="Cruz L.M."/>
            <person name="Battistoni F."/>
            <person name="De Souza E."/>
            <person name="Pedrosa F."/>
            <person name="Chen W.-M."/>
            <person name="Poole P.S."/>
            <person name="Dixon R.A."/>
            <person name="James E.K."/>
        </authorList>
    </citation>
    <scope>NUCLEOTIDE SEQUENCE [LARGE SCALE GENOMIC DNA]</scope>
    <source>
        <strain evidence="2 3">22Lin</strain>
    </source>
</reference>
<proteinExistence type="predicted"/>
<evidence type="ECO:0000313" key="3">
    <source>
        <dbReference type="Proteomes" id="UP000648984"/>
    </source>
</evidence>
<dbReference type="Pfam" id="PF02627">
    <property type="entry name" value="CMD"/>
    <property type="match status" value="1"/>
</dbReference>
<sequence>MTSAFDALGTPQGFGLSTAERLPIPEREAMSDAQRAAADAIMNGPRKAIFGPFVPLLQTPTLMERIGKTGEALRFDGTLPDRIRELAICVVARETGNQFEWQTHAPLAIKAGVAAEAIDSLAAGRRPRSLSADEACTVDFVYELMRRHGVSDETYAESTSCFGAPGTVELTALVGYFAMVCWIMNVARTPGPGGSKTPALTSFPA</sequence>
<dbReference type="PANTHER" id="PTHR34846:SF11">
    <property type="entry name" value="4-CARBOXYMUCONOLACTONE DECARBOXYLASE FAMILY PROTEIN (AFU_ORTHOLOGUE AFUA_6G11590)"/>
    <property type="match status" value="1"/>
</dbReference>
<dbReference type="Proteomes" id="UP000648984">
    <property type="component" value="Unassembled WGS sequence"/>
</dbReference>
<organism evidence="2 3">
    <name type="scientific">Aromatoleum diolicum</name>
    <dbReference type="NCBI Taxonomy" id="75796"/>
    <lineage>
        <taxon>Bacteria</taxon>
        <taxon>Pseudomonadati</taxon>
        <taxon>Pseudomonadota</taxon>
        <taxon>Betaproteobacteria</taxon>
        <taxon>Rhodocyclales</taxon>
        <taxon>Rhodocyclaceae</taxon>
        <taxon>Aromatoleum</taxon>
    </lineage>
</organism>
<dbReference type="RefSeq" id="WP_169261374.1">
    <property type="nucleotide sequence ID" value="NZ_WTVQ01000028.1"/>
</dbReference>
<evidence type="ECO:0000259" key="1">
    <source>
        <dbReference type="Pfam" id="PF02627"/>
    </source>
</evidence>
<dbReference type="SUPFAM" id="SSF69118">
    <property type="entry name" value="AhpD-like"/>
    <property type="match status" value="1"/>
</dbReference>
<keyword evidence="3" id="KW-1185">Reference proteome</keyword>
<dbReference type="InterPro" id="IPR029032">
    <property type="entry name" value="AhpD-like"/>
</dbReference>
<feature type="domain" description="Carboxymuconolactone decarboxylase-like" evidence="1">
    <location>
        <begin position="60"/>
        <end position="128"/>
    </location>
</feature>
<protein>
    <submittedName>
        <fullName evidence="2">Carboxymuconolactone decarboxylase family protein</fullName>
    </submittedName>
</protein>
<accession>A0ABX1QFW1</accession>
<gene>
    <name evidence="2" type="ORF">GPA25_15830</name>
</gene>
<comment type="caution">
    <text evidence="2">The sequence shown here is derived from an EMBL/GenBank/DDBJ whole genome shotgun (WGS) entry which is preliminary data.</text>
</comment>
<dbReference type="EMBL" id="WTVQ01000028">
    <property type="protein sequence ID" value="NMG76232.1"/>
    <property type="molecule type" value="Genomic_DNA"/>
</dbReference>
<name>A0ABX1QFW1_9RHOO</name>